<keyword evidence="1" id="KW-0596">Phosphopantetheine</keyword>
<dbReference type="InterPro" id="IPR009081">
    <property type="entry name" value="PP-bd_ACP"/>
</dbReference>
<dbReference type="VEuPathDB" id="FungiDB:CIMG_04688"/>
<dbReference type="InterPro" id="IPR045851">
    <property type="entry name" value="AMP-bd_C_sf"/>
</dbReference>
<dbReference type="InterPro" id="IPR000873">
    <property type="entry name" value="AMP-dep_synth/lig_dom"/>
</dbReference>
<organism evidence="7 8">
    <name type="scientific">Coccidioides immitis (strain RS)</name>
    <name type="common">Valley fever fungus</name>
    <dbReference type="NCBI Taxonomy" id="246410"/>
    <lineage>
        <taxon>Eukaryota</taxon>
        <taxon>Fungi</taxon>
        <taxon>Dikarya</taxon>
        <taxon>Ascomycota</taxon>
        <taxon>Pezizomycotina</taxon>
        <taxon>Eurotiomycetes</taxon>
        <taxon>Eurotiomycetidae</taxon>
        <taxon>Onygenales</taxon>
        <taxon>Onygenaceae</taxon>
        <taxon>Coccidioides</taxon>
    </lineage>
</organism>
<dbReference type="PANTHER" id="PTHR43439">
    <property type="entry name" value="PHENYLACETATE-COENZYME A LIGASE"/>
    <property type="match status" value="1"/>
</dbReference>
<dbReference type="SUPFAM" id="SSF56801">
    <property type="entry name" value="Acetyl-CoA synthetase-like"/>
    <property type="match status" value="1"/>
</dbReference>
<keyword evidence="3" id="KW-1133">Transmembrane helix</keyword>
<dbReference type="SUPFAM" id="SSF51735">
    <property type="entry name" value="NAD(P)-binding Rossmann-fold domains"/>
    <property type="match status" value="1"/>
</dbReference>
<dbReference type="STRING" id="246410.J3KE04"/>
<dbReference type="PROSITE" id="PS00455">
    <property type="entry name" value="AMP_BINDING"/>
    <property type="match status" value="1"/>
</dbReference>
<evidence type="ECO:0000256" key="2">
    <source>
        <dbReference type="ARBA" id="ARBA00022553"/>
    </source>
</evidence>
<dbReference type="Gene3D" id="1.10.1200.10">
    <property type="entry name" value="ACP-like"/>
    <property type="match status" value="1"/>
</dbReference>
<keyword evidence="2" id="KW-0597">Phosphoprotein</keyword>
<feature type="domain" description="AMP-dependent synthetase/ligase" evidence="4">
    <location>
        <begin position="150"/>
        <end position="450"/>
    </location>
</feature>
<dbReference type="Pfam" id="PF07993">
    <property type="entry name" value="NAD_binding_4"/>
    <property type="match status" value="1"/>
</dbReference>
<dbReference type="Pfam" id="PF00501">
    <property type="entry name" value="AMP-binding"/>
    <property type="match status" value="1"/>
</dbReference>
<evidence type="ECO:0008006" key="9">
    <source>
        <dbReference type="Google" id="ProtNLM"/>
    </source>
</evidence>
<gene>
    <name evidence="7" type="ORF">CIMG_04688</name>
</gene>
<dbReference type="InterPro" id="IPR051414">
    <property type="entry name" value="Adenylate-forming_Reductase"/>
</dbReference>
<keyword evidence="8" id="KW-1185">Reference proteome</keyword>
<dbReference type="PANTHER" id="PTHR43439:SF2">
    <property type="entry name" value="ENZYME, PUTATIVE (JCVI)-RELATED"/>
    <property type="match status" value="1"/>
</dbReference>
<keyword evidence="3" id="KW-0812">Transmembrane</keyword>
<dbReference type="AlphaFoldDB" id="J3KE04"/>
<dbReference type="SUPFAM" id="SSF47336">
    <property type="entry name" value="ACP-like"/>
    <property type="match status" value="1"/>
</dbReference>
<dbReference type="Pfam" id="PF23562">
    <property type="entry name" value="AMP-binding_C_3"/>
    <property type="match status" value="1"/>
</dbReference>
<evidence type="ECO:0000259" key="4">
    <source>
        <dbReference type="Pfam" id="PF00501"/>
    </source>
</evidence>
<feature type="domain" description="Thioester reductase (TE)" evidence="6">
    <location>
        <begin position="768"/>
        <end position="1013"/>
    </location>
</feature>
<dbReference type="InterPro" id="IPR036736">
    <property type="entry name" value="ACP-like_sf"/>
</dbReference>
<evidence type="ECO:0000256" key="3">
    <source>
        <dbReference type="SAM" id="Phobius"/>
    </source>
</evidence>
<dbReference type="Proteomes" id="UP000001261">
    <property type="component" value="Unassembled WGS sequence"/>
</dbReference>
<dbReference type="GeneID" id="4563490"/>
<feature type="transmembrane region" description="Helical" evidence="3">
    <location>
        <begin position="154"/>
        <end position="181"/>
    </location>
</feature>
<dbReference type="InterPro" id="IPR042099">
    <property type="entry name" value="ANL_N_sf"/>
</dbReference>
<evidence type="ECO:0000313" key="8">
    <source>
        <dbReference type="Proteomes" id="UP000001261"/>
    </source>
</evidence>
<dbReference type="OrthoDB" id="329835at2759"/>
<dbReference type="OMA" id="AWPMNFK"/>
<keyword evidence="3" id="KW-0472">Membrane</keyword>
<evidence type="ECO:0000313" key="7">
    <source>
        <dbReference type="EMBL" id="EAS33664.3"/>
    </source>
</evidence>
<dbReference type="InterPro" id="IPR036291">
    <property type="entry name" value="NAD(P)-bd_dom_sf"/>
</dbReference>
<reference evidence="8" key="1">
    <citation type="journal article" date="2009" name="Genome Res.">
        <title>Comparative genomic analyses of the human fungal pathogens Coccidioides and their relatives.</title>
        <authorList>
            <person name="Sharpton T.J."/>
            <person name="Stajich J.E."/>
            <person name="Rounsley S.D."/>
            <person name="Gardner M.J."/>
            <person name="Wortman J.R."/>
            <person name="Jordar V.S."/>
            <person name="Maiti R."/>
            <person name="Kodira C.D."/>
            <person name="Neafsey D.E."/>
            <person name="Zeng Q."/>
            <person name="Hung C.-Y."/>
            <person name="McMahan C."/>
            <person name="Muszewska A."/>
            <person name="Grynberg M."/>
            <person name="Mandel M.A."/>
            <person name="Kellner E.M."/>
            <person name="Barker B.M."/>
            <person name="Galgiani J.N."/>
            <person name="Orbach M.J."/>
            <person name="Kirkland T.N."/>
            <person name="Cole G.T."/>
            <person name="Henn M.R."/>
            <person name="Birren B.W."/>
            <person name="Taylor J.W."/>
        </authorList>
    </citation>
    <scope>NUCLEOTIDE SEQUENCE [LARGE SCALE GENOMIC DNA]</scope>
    <source>
        <strain evidence="8">RS</strain>
    </source>
</reference>
<dbReference type="InterPro" id="IPR006162">
    <property type="entry name" value="Ppantetheine_attach_site"/>
</dbReference>
<evidence type="ECO:0000259" key="5">
    <source>
        <dbReference type="Pfam" id="PF00550"/>
    </source>
</evidence>
<sequence>MLGITNLMTKLRACSAIYSLKQIEHYVGCAYENPRTYLSCAPMPPIDISSAVTRGQPPFTRPSINLDDQYDVEGVARSLPELVEFHARFNPGHLFCRQARKEDSNSSDYEFVNVDYSLLKQAILNCQEWLRATVAELQFPSENENHTIIRGPPIALFMSSHVTLVIYIFALMGMGVPVVLLSTRLSPMAINHLLGRTASEAILVSPRLNPVVQEAAALHITQKMTRDDGQSDHVSLPPRKHTVAFPSRYNPPSFDEIREEVSREPRSGTIIHPLHYISEADCNVLVLHSSGSTGLPKPIYTSHRHYFSFALCHELSTDEEILSPTMSTSPLFHGFGLLPPCLSLGIGKPFCLPPSEGISTGLSVVQLLHSSGAKSLLTVPSILEEIASLPEDKGLRILQSLHFVAFGGGLPKETVCHTLSAAGVRLVNHYGTTETGPLAPLYVPPPGYDWHYFKFRTDIRKSLRVQFSNCCTDNVQSGNHLQLSLQPLGWLDRFHVQDILVKKPNSETEFSILGRSDDLICLATGEKVRPTILETALLESPTVKAALAFGDGRFEIGALVEPVFPVAEGEFDQFKSSLWPTIEKANQQMDSHARISSPTTLVIVAPGSLPRSDKGTIIRREAHQQFENEILKAYDSLETTGANFCAATLETTCLESGLRALIRENLTWKVSDAGWNDDTDFFELGMDSLQATMLRRFVIAALPDDLASFRSMDRDFLYRHSSISKLARALRKSDASFIEKTTDVSNETLEAFIDQFGLQRRKDLTVLLTGSNGSLGAHLLAHLAKDPSVFHIICLNRPSVQDPYERQQQSLRSKGLSLSEREWEKIRIYQSNSSLPQLGLPEKDYMTLQEEVTHIIHNAWPMNFKMGLSSFEPQFRTLQNLLLLARGAHSSNPSLNVRVLFISSISVVGRYGEVYNEAIVPEAPIRDFNATLHLGYAKAKLVCEQIIERTRARYPEIELAYVRAGQIAGSSMGYWNKEEHFVALVASSQKIGKLPNLNGTLSWLPVDVAAAVISDILLSSEPMQLVYHLENPFRQSWREVLDTLAVGLNLGKDDRLSFHEWIDAVESAPDKGNRAKQLASFFKEDFERMSGGSLVLGTETSQRYSPTLRKAGTVTKEIMQQYLAYWKSIEVIS</sequence>
<accession>J3KE04</accession>
<proteinExistence type="predicted"/>
<name>J3KE04_COCIM</name>
<dbReference type="KEGG" id="cim:CIMG_04688"/>
<evidence type="ECO:0000256" key="1">
    <source>
        <dbReference type="ARBA" id="ARBA00022450"/>
    </source>
</evidence>
<dbReference type="EMBL" id="GG704914">
    <property type="protein sequence ID" value="EAS33664.3"/>
    <property type="molecule type" value="Genomic_DNA"/>
</dbReference>
<dbReference type="Gene3D" id="3.30.300.30">
    <property type="match status" value="1"/>
</dbReference>
<dbReference type="Pfam" id="PF00550">
    <property type="entry name" value="PP-binding"/>
    <property type="match status" value="1"/>
</dbReference>
<dbReference type="PROSITE" id="PS00012">
    <property type="entry name" value="PHOSPHOPANTETHEINE"/>
    <property type="match status" value="1"/>
</dbReference>
<dbReference type="InterPro" id="IPR013120">
    <property type="entry name" value="FAR_NAD-bd"/>
</dbReference>
<evidence type="ECO:0000259" key="6">
    <source>
        <dbReference type="Pfam" id="PF07993"/>
    </source>
</evidence>
<dbReference type="Gene3D" id="3.40.50.720">
    <property type="entry name" value="NAD(P)-binding Rossmann-like Domain"/>
    <property type="match status" value="1"/>
</dbReference>
<feature type="domain" description="Carrier" evidence="5">
    <location>
        <begin position="658"/>
        <end position="695"/>
    </location>
</feature>
<reference evidence="8" key="2">
    <citation type="journal article" date="2010" name="Genome Res.">
        <title>Population genomic sequencing of Coccidioides fungi reveals recent hybridization and transposon control.</title>
        <authorList>
            <person name="Neafsey D.E."/>
            <person name="Barker B.M."/>
            <person name="Sharpton T.J."/>
            <person name="Stajich J.E."/>
            <person name="Park D.J."/>
            <person name="Whiston E."/>
            <person name="Hung C.-Y."/>
            <person name="McMahan C."/>
            <person name="White J."/>
            <person name="Sykes S."/>
            <person name="Heiman D."/>
            <person name="Young S."/>
            <person name="Zeng Q."/>
            <person name="Abouelleil A."/>
            <person name="Aftuck L."/>
            <person name="Bessette D."/>
            <person name="Brown A."/>
            <person name="FitzGerald M."/>
            <person name="Lui A."/>
            <person name="Macdonald J.P."/>
            <person name="Priest M."/>
            <person name="Orbach M.J."/>
            <person name="Galgiani J.N."/>
            <person name="Kirkland T.N."/>
            <person name="Cole G.T."/>
            <person name="Birren B.W."/>
            <person name="Henn M.R."/>
            <person name="Taylor J.W."/>
            <person name="Rounsley S.D."/>
        </authorList>
    </citation>
    <scope>GENOME REANNOTATION</scope>
    <source>
        <strain evidence="8">RS</strain>
    </source>
</reference>
<dbReference type="RefSeq" id="XP_001245247.2">
    <property type="nucleotide sequence ID" value="XM_001245246.2"/>
</dbReference>
<dbReference type="InterPro" id="IPR020845">
    <property type="entry name" value="AMP-binding_CS"/>
</dbReference>
<dbReference type="Gene3D" id="3.40.50.12780">
    <property type="entry name" value="N-terminal domain of ligase-like"/>
    <property type="match status" value="1"/>
</dbReference>
<dbReference type="InParanoid" id="J3KE04"/>
<protein>
    <recommendedName>
        <fullName evidence="9">NRPS-like protein biosynthetic cluster</fullName>
    </recommendedName>
</protein>